<dbReference type="AlphaFoldDB" id="A0A6G0WRG5"/>
<protein>
    <recommendedName>
        <fullName evidence="1">Temptin Cys/Cys disulfide domain-containing protein</fullName>
    </recommendedName>
</protein>
<dbReference type="InterPro" id="IPR057626">
    <property type="entry name" value="S-S_Temptin"/>
</dbReference>
<dbReference type="EMBL" id="VJMJ01000157">
    <property type="protein sequence ID" value="KAF0730029.1"/>
    <property type="molecule type" value="Genomic_DNA"/>
</dbReference>
<dbReference type="Pfam" id="PF24784">
    <property type="entry name" value="Temptin_C"/>
    <property type="match status" value="1"/>
</dbReference>
<evidence type="ECO:0000313" key="2">
    <source>
        <dbReference type="EMBL" id="KAF0730029.1"/>
    </source>
</evidence>
<dbReference type="PANTHER" id="PTHR34737:SF2">
    <property type="entry name" value="EF-HAND DOMAIN-CONTAINING PROTEIN"/>
    <property type="match status" value="1"/>
</dbReference>
<keyword evidence="3" id="KW-1185">Reference proteome</keyword>
<reference evidence="2 3" key="1">
    <citation type="submission" date="2019-07" db="EMBL/GenBank/DDBJ databases">
        <title>Genomics analysis of Aphanomyces spp. identifies a new class of oomycete effector associated with host adaptation.</title>
        <authorList>
            <person name="Gaulin E."/>
        </authorList>
    </citation>
    <scope>NUCLEOTIDE SEQUENCE [LARGE SCALE GENOMIC DNA]</scope>
    <source>
        <strain evidence="2 3">ATCC 201684</strain>
    </source>
</reference>
<evidence type="ECO:0000259" key="1">
    <source>
        <dbReference type="Pfam" id="PF24784"/>
    </source>
</evidence>
<comment type="caution">
    <text evidence="2">The sequence shown here is derived from an EMBL/GenBank/DDBJ whole genome shotgun (WGS) entry which is preliminary data.</text>
</comment>
<sequence length="126" mass="13642">MASRAVLIAAVVQAYSEFRYKIPNGFEVKDVPAVGHANKLGGGNDLANFGVDFIDAGYTWTKELCEKDSDGDGATNGEELGDPCCLWNEIEDDTPLRQSDLTSPGHADVFTPEQLAAIRCTVKYDL</sequence>
<evidence type="ECO:0000313" key="3">
    <source>
        <dbReference type="Proteomes" id="UP000481153"/>
    </source>
</evidence>
<dbReference type="Proteomes" id="UP000481153">
    <property type="component" value="Unassembled WGS sequence"/>
</dbReference>
<accession>A0A6G0WRG5</accession>
<proteinExistence type="predicted"/>
<gene>
    <name evidence="2" type="ORF">Ae201684_012428</name>
</gene>
<organism evidence="2 3">
    <name type="scientific">Aphanomyces euteiches</name>
    <dbReference type="NCBI Taxonomy" id="100861"/>
    <lineage>
        <taxon>Eukaryota</taxon>
        <taxon>Sar</taxon>
        <taxon>Stramenopiles</taxon>
        <taxon>Oomycota</taxon>
        <taxon>Saprolegniomycetes</taxon>
        <taxon>Saprolegniales</taxon>
        <taxon>Verrucalvaceae</taxon>
        <taxon>Aphanomyces</taxon>
    </lineage>
</organism>
<name>A0A6G0WRG5_9STRA</name>
<dbReference type="VEuPathDB" id="FungiDB:AeMF1_014001"/>
<feature type="domain" description="Temptin Cys/Cys disulfide" evidence="1">
    <location>
        <begin position="12"/>
        <end position="105"/>
    </location>
</feature>
<dbReference type="InterPro" id="IPR055313">
    <property type="entry name" value="Temptin-like"/>
</dbReference>
<dbReference type="PANTHER" id="PTHR34737">
    <property type="entry name" value="EF-HAND DOMAIN-CONTAINING PROTEIN"/>
    <property type="match status" value="1"/>
</dbReference>